<sequence length="126" mass="13795">MKGKRDHARDFPGKRWLVNLLRAAHLVGVVGIGAGVLGEVAESRWFGFGLATLVSGLLILSLDSWTRPSYFRELAGLAVAGKLLLVGALLAWPAQRNGLFWLILVFSVLFAHAPASLRHAVWLKRN</sequence>
<keyword evidence="1" id="KW-0472">Membrane</keyword>
<proteinExistence type="predicted"/>
<evidence type="ECO:0000313" key="3">
    <source>
        <dbReference type="Proteomes" id="UP000662914"/>
    </source>
</evidence>
<gene>
    <name evidence="2" type="ORF">DSYM_04600</name>
</gene>
<protein>
    <submittedName>
        <fullName evidence="2">Uncharacterized protein</fullName>
    </submittedName>
</protein>
<keyword evidence="1" id="KW-1133">Transmembrane helix</keyword>
<dbReference type="EMBL" id="AP021857">
    <property type="protein sequence ID" value="BBO19761.1"/>
    <property type="molecule type" value="Genomic_DNA"/>
</dbReference>
<name>A0A809S2I4_9PROT</name>
<dbReference type="Proteomes" id="UP000662914">
    <property type="component" value="Chromosome"/>
</dbReference>
<accession>A0A809S2I4</accession>
<keyword evidence="1" id="KW-0812">Transmembrane</keyword>
<organism evidence="2 3">
    <name type="scientific">Candidatus Desulfobacillus denitrificans</name>
    <dbReference type="NCBI Taxonomy" id="2608985"/>
    <lineage>
        <taxon>Bacteria</taxon>
        <taxon>Pseudomonadati</taxon>
        <taxon>Pseudomonadota</taxon>
        <taxon>Betaproteobacteria</taxon>
        <taxon>Candidatus Desulfobacillus</taxon>
    </lineage>
</organism>
<reference evidence="2" key="1">
    <citation type="journal article" name="DNA Res.">
        <title>The physiological potential of anammox bacteria as revealed by their core genome structure.</title>
        <authorList>
            <person name="Okubo T."/>
            <person name="Toyoda A."/>
            <person name="Fukuhara K."/>
            <person name="Uchiyama I."/>
            <person name="Harigaya Y."/>
            <person name="Kuroiwa M."/>
            <person name="Suzuki T."/>
            <person name="Murakami Y."/>
            <person name="Suwa Y."/>
            <person name="Takami H."/>
        </authorList>
    </citation>
    <scope>NUCLEOTIDE SEQUENCE</scope>
    <source>
        <strain evidence="2">317325-3</strain>
    </source>
</reference>
<dbReference type="KEGG" id="ddz:DSYM_04600"/>
<feature type="transmembrane region" description="Helical" evidence="1">
    <location>
        <begin position="20"/>
        <end position="38"/>
    </location>
</feature>
<feature type="transmembrane region" description="Helical" evidence="1">
    <location>
        <begin position="98"/>
        <end position="117"/>
    </location>
</feature>
<evidence type="ECO:0000256" key="1">
    <source>
        <dbReference type="SAM" id="Phobius"/>
    </source>
</evidence>
<feature type="transmembrane region" description="Helical" evidence="1">
    <location>
        <begin position="44"/>
        <end position="62"/>
    </location>
</feature>
<dbReference type="AlphaFoldDB" id="A0A809S2I4"/>
<feature type="transmembrane region" description="Helical" evidence="1">
    <location>
        <begin position="74"/>
        <end position="92"/>
    </location>
</feature>
<evidence type="ECO:0000313" key="2">
    <source>
        <dbReference type="EMBL" id="BBO19761.1"/>
    </source>
</evidence>